<organism evidence="16 17">
    <name type="scientific">Sphagnum troendelagicum</name>
    <dbReference type="NCBI Taxonomy" id="128251"/>
    <lineage>
        <taxon>Eukaryota</taxon>
        <taxon>Viridiplantae</taxon>
        <taxon>Streptophyta</taxon>
        <taxon>Embryophyta</taxon>
        <taxon>Bryophyta</taxon>
        <taxon>Sphagnophytina</taxon>
        <taxon>Sphagnopsida</taxon>
        <taxon>Sphagnales</taxon>
        <taxon>Sphagnaceae</taxon>
        <taxon>Sphagnum</taxon>
    </lineage>
</organism>
<feature type="repeat" description="ANK" evidence="11">
    <location>
        <begin position="727"/>
        <end position="759"/>
    </location>
</feature>
<feature type="repeat" description="ANK" evidence="11">
    <location>
        <begin position="760"/>
        <end position="792"/>
    </location>
</feature>
<feature type="repeat" description="ANK" evidence="11">
    <location>
        <begin position="546"/>
        <end position="578"/>
    </location>
</feature>
<evidence type="ECO:0000256" key="3">
    <source>
        <dbReference type="ARBA" id="ARBA00012483"/>
    </source>
</evidence>
<dbReference type="PROSITE" id="PS50088">
    <property type="entry name" value="ANK_REPEAT"/>
    <property type="match status" value="4"/>
</dbReference>
<proteinExistence type="predicted"/>
<evidence type="ECO:0000313" key="16">
    <source>
        <dbReference type="EMBL" id="CAK9220940.1"/>
    </source>
</evidence>
<comment type="pathway">
    <text evidence="2">Protein modification; protein ubiquitination.</text>
</comment>
<evidence type="ECO:0000256" key="13">
    <source>
        <dbReference type="SAM" id="MobiDB-lite"/>
    </source>
</evidence>
<dbReference type="InterPro" id="IPR036770">
    <property type="entry name" value="Ankyrin_rpt-contain_sf"/>
</dbReference>
<feature type="domain" description="RING-type" evidence="15">
    <location>
        <begin position="6"/>
        <end position="52"/>
    </location>
</feature>
<evidence type="ECO:0000313" key="17">
    <source>
        <dbReference type="Proteomes" id="UP001497512"/>
    </source>
</evidence>
<dbReference type="Pfam" id="PF00069">
    <property type="entry name" value="Pkinase"/>
    <property type="match status" value="1"/>
</dbReference>
<dbReference type="SUPFAM" id="SSF56112">
    <property type="entry name" value="Protein kinase-like (PK-like)"/>
    <property type="match status" value="1"/>
</dbReference>
<dbReference type="InterPro" id="IPR044584">
    <property type="entry name" value="KEG"/>
</dbReference>
<dbReference type="InterPro" id="IPR001841">
    <property type="entry name" value="Znf_RING"/>
</dbReference>
<keyword evidence="7 12" id="KW-0863">Zinc-finger</keyword>
<dbReference type="PROSITE" id="PS50011">
    <property type="entry name" value="PROTEIN_KINASE_DOM"/>
    <property type="match status" value="1"/>
</dbReference>
<evidence type="ECO:0000256" key="2">
    <source>
        <dbReference type="ARBA" id="ARBA00004906"/>
    </source>
</evidence>
<dbReference type="Gene3D" id="3.30.40.10">
    <property type="entry name" value="Zinc/RING finger domain, C3HC4 (zinc finger)"/>
    <property type="match status" value="1"/>
</dbReference>
<sequence>MKLPGCSVCQVTFNEDDRAPMMLQCGHSFCKECLSHMFDVSADHTLVCPRCRQPSKVGNSVEALRKNFGMLSLIRRASADCTGEDDSEDDDDLADSSSNPYSDRSRSNTPQASPAWSPGCCGIFLDLGLHSLRLLRLLGTGPQPGQDVWAGLLTGASGCKHKVAVKKLDIPVGMDLEWIQGRIEVLRRSAMWCQNICTVYGVCEKDGKLCIVMDKYFSSVQRMMQQNEGRLTLEQILRYGADVSRGVAELHAAGVVCMNLKPSNLLLDSKGRAVVSDFGFPEILKKPQCKKARSFAGSGGDEGSMALMHSCIECTMLSPHYTAPEAWEPLRKSPLNLFWEDTVAIANESDAWSFGCTLVEMCTGAVPWAGCSSEEIYKAVVKARRQPPQYVGVVGGGIPRDLWKMIGECLQFKPSKRPTFHAMLAIFLRHLRDMPLSPPPSPDNDLSKDAESSGAEPSPSSTLDFGLVSQTSLHRFISEGDTDGVRDLLRKAAVSGKSENLLGVLLDGRNTEGQTALHMAAMRGYSEIVEAILEYPEADVEVLDKDGDTPIVFAVASGTPECLKVLIRKGADVNARLKDGLGPAVAHVCAFHGQPDCMRELLVAGADPNTVDDEGETVLHRAVAKKHIECAIVILENGGCRSMGILNAKELTPLHLCIATANVAVVRKWVEIATLEEIEAAMEVPSSVGTALCMAAALKKAHEEEARELVRILLAAGAHATAMDIPRGQTALHAAAIANDMEMVKDILSTGVDVDVRDMHTSTPLYVALARGSGDCVGLLLERGARCNIQDDEGDNAFHIAADMAKMVRENLHWIAVMLQRPDAAVDVKNHSGKTLRDLLEALPCEWLSEDLLEALSFKGIQLSPTKFDVGDWVKFRRCVKVPKFGWQGANDQSVGFVQSVEGVDQVIISFCTGEARVLADEILKVVPLDRGQHVRLKADVKEPRYGWHGQSQESIGTVLCIDDDGILRVGFPGASRGWKADPAEMERVEEFKIGNWVRIRPSLTTAKHGLGPVTPGSIGVVYSIRPDHSLLLDLSYLQGPWHCEPEEVEPVEPFKVGDRVCVRRSVAEPRYAWGGETHHSVGKISEVSSDGLLMIDITGRPILWQADPADMEKVEEFKVGDWLRVKPSVSSPKYGWEDVTRGSIGVVYSLDEEGDMGVAFCFRSKPFPCSITDMEKVSPFEVGQEIHILPTVTEPRLGWSTETSATSGKIAQIDMDGTLNVRVANRSTLWRVAPGDVEQLSGFEVGDWVRLKVSLRTKPSYDWHGAGKEQIAVVHSISEAGYLELAGCFRTGRWMTHYSDVEKVQTLKVGEHVRFREGVVEPRWGWRGCSSAKKGVIIGVHADSEVRVAFPGLTTTWRGDPADLEKEEMFEVGDWIKIREDLEEPLRGWKGVSPGRIGVIQGTSYENEEDIEGTELLIAFCGEQERWLGLANEIERVNPIQIGQQVRVKASVKQPRFGWSGHSHGDLGTVTLIDADGRLRIHSSVGSQKTWMLDPSEVEVVEERPLCIGEWVRVRQSVPTPVHQWGEVTHKSIGIVHRIDEDGDLWVAFCFLERLWVCKPMEMERVDPFRIGDSIRVKRSVVTPRWGWGIETYASRGVVSGVDADGKLRIRFGRREGRLWVGDPSDVELDPDPP</sequence>
<keyword evidence="4" id="KW-0808">Transferase</keyword>
<dbReference type="PROSITE" id="PS50089">
    <property type="entry name" value="ZF_RING_2"/>
    <property type="match status" value="1"/>
</dbReference>
<protein>
    <recommendedName>
        <fullName evidence="3">RING-type E3 ubiquitin transferase</fullName>
        <ecNumber evidence="3">2.3.2.27</ecNumber>
    </recommendedName>
</protein>
<evidence type="ECO:0000256" key="4">
    <source>
        <dbReference type="ARBA" id="ARBA00022679"/>
    </source>
</evidence>
<feature type="compositionally biased region" description="Low complexity" evidence="13">
    <location>
        <begin position="452"/>
        <end position="461"/>
    </location>
</feature>
<dbReference type="SUPFAM" id="SSF57850">
    <property type="entry name" value="RING/U-box"/>
    <property type="match status" value="1"/>
</dbReference>
<dbReference type="InterPro" id="IPR011009">
    <property type="entry name" value="Kinase-like_dom_sf"/>
</dbReference>
<evidence type="ECO:0000256" key="11">
    <source>
        <dbReference type="PROSITE-ProRule" id="PRU00023"/>
    </source>
</evidence>
<evidence type="ECO:0000256" key="9">
    <source>
        <dbReference type="ARBA" id="ARBA00022833"/>
    </source>
</evidence>
<dbReference type="InterPro" id="IPR002110">
    <property type="entry name" value="Ankyrin_rpt"/>
</dbReference>
<feature type="region of interest" description="Disordered" evidence="13">
    <location>
        <begin position="437"/>
        <end position="463"/>
    </location>
</feature>
<evidence type="ECO:0000256" key="8">
    <source>
        <dbReference type="ARBA" id="ARBA00022786"/>
    </source>
</evidence>
<comment type="catalytic activity">
    <reaction evidence="1">
        <text>S-ubiquitinyl-[E2 ubiquitin-conjugating enzyme]-L-cysteine + [acceptor protein]-L-lysine = [E2 ubiquitin-conjugating enzyme]-L-cysteine + N(6)-ubiquitinyl-[acceptor protein]-L-lysine.</text>
        <dbReference type="EC" id="2.3.2.27"/>
    </reaction>
</comment>
<dbReference type="SMART" id="SM00184">
    <property type="entry name" value="RING"/>
    <property type="match status" value="1"/>
</dbReference>
<dbReference type="InterPro" id="IPR000719">
    <property type="entry name" value="Prot_kinase_dom"/>
</dbReference>
<keyword evidence="10 11" id="KW-0040">ANK repeat</keyword>
<evidence type="ECO:0000256" key="1">
    <source>
        <dbReference type="ARBA" id="ARBA00000900"/>
    </source>
</evidence>
<dbReference type="InterPro" id="IPR027370">
    <property type="entry name" value="Znf-RING_euk"/>
</dbReference>
<dbReference type="InterPro" id="IPR017907">
    <property type="entry name" value="Znf_RING_CS"/>
</dbReference>
<evidence type="ECO:0000256" key="12">
    <source>
        <dbReference type="PROSITE-ProRule" id="PRU00175"/>
    </source>
</evidence>
<gene>
    <name evidence="16" type="ORF">CSSPTR1EN2_LOCUS15707</name>
</gene>
<dbReference type="SMART" id="SM00248">
    <property type="entry name" value="ANK"/>
    <property type="match status" value="9"/>
</dbReference>
<evidence type="ECO:0000259" key="15">
    <source>
        <dbReference type="PROSITE" id="PS50089"/>
    </source>
</evidence>
<evidence type="ECO:0000256" key="6">
    <source>
        <dbReference type="ARBA" id="ARBA00022737"/>
    </source>
</evidence>
<dbReference type="InterPro" id="IPR040847">
    <property type="entry name" value="SH3_15"/>
</dbReference>
<feature type="domain" description="Protein kinase" evidence="14">
    <location>
        <begin position="132"/>
        <end position="428"/>
    </location>
</feature>
<feature type="compositionally biased region" description="Acidic residues" evidence="13">
    <location>
        <begin position="82"/>
        <end position="94"/>
    </location>
</feature>
<keyword evidence="8" id="KW-0833">Ubl conjugation pathway</keyword>
<dbReference type="InterPro" id="IPR013083">
    <property type="entry name" value="Znf_RING/FYVE/PHD"/>
</dbReference>
<dbReference type="PROSITE" id="PS00518">
    <property type="entry name" value="ZF_RING_1"/>
    <property type="match status" value="1"/>
</dbReference>
<keyword evidence="5" id="KW-0479">Metal-binding</keyword>
<dbReference type="Gene3D" id="1.10.510.10">
    <property type="entry name" value="Transferase(Phosphotransferase) domain 1"/>
    <property type="match status" value="1"/>
</dbReference>
<dbReference type="CDD" id="cd23140">
    <property type="entry name" value="RING-HC_KEG-like"/>
    <property type="match status" value="1"/>
</dbReference>
<dbReference type="PRINTS" id="PR01415">
    <property type="entry name" value="ANKYRIN"/>
</dbReference>
<feature type="region of interest" description="Disordered" evidence="13">
    <location>
        <begin position="81"/>
        <end position="115"/>
    </location>
</feature>
<keyword evidence="6" id="KW-0677">Repeat</keyword>
<dbReference type="Proteomes" id="UP001497512">
    <property type="component" value="Chromosome 3"/>
</dbReference>
<evidence type="ECO:0000256" key="10">
    <source>
        <dbReference type="ARBA" id="ARBA00023043"/>
    </source>
</evidence>
<dbReference type="SUPFAM" id="SSF48403">
    <property type="entry name" value="Ankyrin repeat"/>
    <property type="match status" value="1"/>
</dbReference>
<name>A0ABP0UKX8_9BRYO</name>
<dbReference type="Gene3D" id="1.25.40.20">
    <property type="entry name" value="Ankyrin repeat-containing domain"/>
    <property type="match status" value="2"/>
</dbReference>
<keyword evidence="17" id="KW-1185">Reference proteome</keyword>
<dbReference type="PANTHER" id="PTHR46960:SF1">
    <property type="entry name" value="E3 UBIQUITIN-PROTEIN LIGASE KEG"/>
    <property type="match status" value="1"/>
</dbReference>
<dbReference type="EC" id="2.3.2.27" evidence="3"/>
<reference evidence="16" key="1">
    <citation type="submission" date="2024-02" db="EMBL/GenBank/DDBJ databases">
        <authorList>
            <consortium name="ELIXIR-Norway"/>
            <consortium name="Elixir Norway"/>
        </authorList>
    </citation>
    <scope>NUCLEOTIDE SEQUENCE</scope>
</reference>
<dbReference type="EMBL" id="OZ019895">
    <property type="protein sequence ID" value="CAK9220940.1"/>
    <property type="molecule type" value="Genomic_DNA"/>
</dbReference>
<evidence type="ECO:0000259" key="14">
    <source>
        <dbReference type="PROSITE" id="PS50011"/>
    </source>
</evidence>
<keyword evidence="9" id="KW-0862">Zinc</keyword>
<dbReference type="PANTHER" id="PTHR46960">
    <property type="entry name" value="E3 UBIQUITIN-PROTEIN LIGASE KEG"/>
    <property type="match status" value="1"/>
</dbReference>
<feature type="repeat" description="ANK" evidence="11">
    <location>
        <begin position="512"/>
        <end position="545"/>
    </location>
</feature>
<evidence type="ECO:0000256" key="5">
    <source>
        <dbReference type="ARBA" id="ARBA00022723"/>
    </source>
</evidence>
<dbReference type="PROSITE" id="PS50297">
    <property type="entry name" value="ANK_REP_REGION"/>
    <property type="match status" value="4"/>
</dbReference>
<dbReference type="Pfam" id="PF12796">
    <property type="entry name" value="Ank_2"/>
    <property type="match status" value="3"/>
</dbReference>
<dbReference type="Pfam" id="PF18346">
    <property type="entry name" value="SH3_15"/>
    <property type="match status" value="7"/>
</dbReference>
<accession>A0ABP0UKX8</accession>
<dbReference type="Pfam" id="PF13445">
    <property type="entry name" value="zf-RING_UBOX"/>
    <property type="match status" value="1"/>
</dbReference>
<evidence type="ECO:0000256" key="7">
    <source>
        <dbReference type="ARBA" id="ARBA00022771"/>
    </source>
</evidence>